<evidence type="ECO:0000313" key="3">
    <source>
        <dbReference type="Proteomes" id="UP000035682"/>
    </source>
</evidence>
<dbReference type="EMBL" id="LN609400">
    <property type="protein sequence ID" value="CEF60594.1"/>
    <property type="molecule type" value="Genomic_DNA"/>
</dbReference>
<dbReference type="AlphaFoldDB" id="A0A090KZD8"/>
<dbReference type="WBParaSite" id="SRAE_X000232900.1">
    <property type="protein sequence ID" value="SRAE_X000232900.1"/>
    <property type="gene ID" value="WBGene00267913"/>
</dbReference>
<name>A0A090KZD8_STRRB</name>
<sequence>MFFGTHCAPVPPILPNYLENIIYMLVTFLLTKFYLWISACFQRRYGQSLDSRFENGPLPQRPRSIVSVLNPNASPFTSQQNLA</sequence>
<reference evidence="4" key="3">
    <citation type="submission" date="2020-12" db="UniProtKB">
        <authorList>
            <consortium name="WormBaseParasite"/>
        </authorList>
    </citation>
    <scope>IDENTIFICATION</scope>
</reference>
<reference evidence="3" key="1">
    <citation type="submission" date="2014-09" db="EMBL/GenBank/DDBJ databases">
        <authorList>
            <person name="Martin A.A."/>
        </authorList>
    </citation>
    <scope>NUCLEOTIDE SEQUENCE</scope>
    <source>
        <strain evidence="3">ED321</strain>
    </source>
</reference>
<dbReference type="Proteomes" id="UP000035682">
    <property type="component" value="Unplaced"/>
</dbReference>
<dbReference type="WormBase" id="SRAE_X000232900">
    <property type="protein sequence ID" value="SRP05548"/>
    <property type="gene ID" value="WBGene00267913"/>
</dbReference>
<gene>
    <name evidence="2 4 5" type="ORF">SRAE_X000232900</name>
</gene>
<evidence type="ECO:0000313" key="2">
    <source>
        <dbReference type="EMBL" id="CEF60594.1"/>
    </source>
</evidence>
<organism evidence="2">
    <name type="scientific">Strongyloides ratti</name>
    <name type="common">Parasitic roundworm</name>
    <dbReference type="NCBI Taxonomy" id="34506"/>
    <lineage>
        <taxon>Eukaryota</taxon>
        <taxon>Metazoa</taxon>
        <taxon>Ecdysozoa</taxon>
        <taxon>Nematoda</taxon>
        <taxon>Chromadorea</taxon>
        <taxon>Rhabditida</taxon>
        <taxon>Tylenchina</taxon>
        <taxon>Panagrolaimomorpha</taxon>
        <taxon>Strongyloidoidea</taxon>
        <taxon>Strongyloididae</taxon>
        <taxon>Strongyloides</taxon>
    </lineage>
</organism>
<keyword evidence="1" id="KW-0472">Membrane</keyword>
<protein>
    <submittedName>
        <fullName evidence="2 4">Uncharacterized protein</fullName>
    </submittedName>
</protein>
<dbReference type="CTD" id="36385407"/>
<reference evidence="2" key="2">
    <citation type="submission" date="2014-09" db="EMBL/GenBank/DDBJ databases">
        <authorList>
            <person name="Aslett A.Martin."/>
        </authorList>
    </citation>
    <scope>NUCLEOTIDE SEQUENCE</scope>
    <source>
        <strain evidence="2">ED321 Heterogonic</strain>
    </source>
</reference>
<keyword evidence="1" id="KW-1133">Transmembrane helix</keyword>
<keyword evidence="1" id="KW-0812">Transmembrane</keyword>
<evidence type="ECO:0000256" key="1">
    <source>
        <dbReference type="SAM" id="Phobius"/>
    </source>
</evidence>
<dbReference type="RefSeq" id="XP_024499803.1">
    <property type="nucleotide sequence ID" value="XM_024645529.1"/>
</dbReference>
<evidence type="ECO:0000313" key="4">
    <source>
        <dbReference type="WBParaSite" id="SRAE_X000232900.1"/>
    </source>
</evidence>
<keyword evidence="3" id="KW-1185">Reference proteome</keyword>
<evidence type="ECO:0000313" key="5">
    <source>
        <dbReference type="WormBase" id="SRAE_X000232900"/>
    </source>
</evidence>
<dbReference type="GeneID" id="36385407"/>
<accession>A0A090KZD8</accession>
<proteinExistence type="predicted"/>
<feature type="transmembrane region" description="Helical" evidence="1">
    <location>
        <begin position="21"/>
        <end position="41"/>
    </location>
</feature>